<keyword evidence="2" id="KW-0812">Transmembrane</keyword>
<feature type="transmembrane region" description="Helical" evidence="2">
    <location>
        <begin position="467"/>
        <end position="491"/>
    </location>
</feature>
<comment type="caution">
    <text evidence="4">The sequence shown here is derived from an EMBL/GenBank/DDBJ whole genome shotgun (WGS) entry which is preliminary data.</text>
</comment>
<gene>
    <name evidence="4" type="ORF">SASPL_127701</name>
</gene>
<feature type="compositionally biased region" description="Basic and acidic residues" evidence="1">
    <location>
        <begin position="341"/>
        <end position="360"/>
    </location>
</feature>
<sequence>MKFKKGEKVEVLNEKEIPVSWHVAEILSGFGYAYLVKYDSYPGMSSEHKVETVSKTCVRPCQPLVQGVEDHVAGDVVEIFHEYAWKAAAILNVVQGKRETKSRKISIRATAVQKRYKVRLLGCSIESTVDGSNIRMKQTWQDGKWIMCEKSSQGVGDITASKPSTSICHKNVNFKITLPKARASQKNCISVLDETRFMESHHDSRLLKRLSPCGSSTNELHYGPSHKLQAIEKDGRKQRLAAAAAAPNRKSGSVSYPRKILGEKNIHASLKIIPSASNQKARVNINDVPGIRQMQLNSSNSDDACSVGSCSGDTDRSPNDIDIPYIHHIYRETDAVDSDADSGHASEFERKSNSLPPREEVGTSIRRLELQAYRRTLEALYASGPLSWEQETMLTNLRIMLHISNDEHLKELKHLISANTTGQVGGIMLDLLPWLKADTMVCKTMQSSSTFKLLFLRPWCPISAVSLHYYFVILIHNCTYSAVVLWITFLAESEVRGSLSCSMLNLVAYCLVFVSYTFPFPSIRYAFGYLKCISGKF</sequence>
<feature type="region of interest" description="Disordered" evidence="1">
    <location>
        <begin position="296"/>
        <end position="318"/>
    </location>
</feature>
<feature type="compositionally biased region" description="Polar residues" evidence="1">
    <location>
        <begin position="296"/>
        <end position="312"/>
    </location>
</feature>
<accession>A0A8X8XBN8</accession>
<evidence type="ECO:0000256" key="2">
    <source>
        <dbReference type="SAM" id="Phobius"/>
    </source>
</evidence>
<feature type="region of interest" description="Disordered" evidence="1">
    <location>
        <begin position="336"/>
        <end position="360"/>
    </location>
</feature>
<keyword evidence="5" id="KW-1185">Reference proteome</keyword>
<name>A0A8X8XBN8_SALSN</name>
<evidence type="ECO:0000256" key="1">
    <source>
        <dbReference type="SAM" id="MobiDB-lite"/>
    </source>
</evidence>
<evidence type="ECO:0000313" key="5">
    <source>
        <dbReference type="Proteomes" id="UP000298416"/>
    </source>
</evidence>
<feature type="transmembrane region" description="Helical" evidence="2">
    <location>
        <begin position="503"/>
        <end position="520"/>
    </location>
</feature>
<reference evidence="4" key="2">
    <citation type="submission" date="2020-08" db="EMBL/GenBank/DDBJ databases">
        <title>Plant Genome Project.</title>
        <authorList>
            <person name="Zhang R.-G."/>
        </authorList>
    </citation>
    <scope>NUCLEOTIDE SEQUENCE</scope>
    <source>
        <strain evidence="4">Huo1</strain>
        <tissue evidence="4">Leaf</tissue>
    </source>
</reference>
<evidence type="ECO:0000259" key="3">
    <source>
        <dbReference type="PROSITE" id="PS51138"/>
    </source>
</evidence>
<dbReference type="SMART" id="SM00743">
    <property type="entry name" value="Agenet"/>
    <property type="match status" value="2"/>
</dbReference>
<keyword evidence="2" id="KW-0472">Membrane</keyword>
<keyword evidence="2" id="KW-1133">Transmembrane helix</keyword>
<dbReference type="AlphaFoldDB" id="A0A8X8XBN8"/>
<reference evidence="4" key="1">
    <citation type="submission" date="2018-01" db="EMBL/GenBank/DDBJ databases">
        <authorList>
            <person name="Mao J.F."/>
        </authorList>
    </citation>
    <scope>NUCLEOTIDE SEQUENCE</scope>
    <source>
        <strain evidence="4">Huo1</strain>
        <tissue evidence="4">Leaf</tissue>
    </source>
</reference>
<proteinExistence type="predicted"/>
<dbReference type="OrthoDB" id="891596at2759"/>
<dbReference type="Proteomes" id="UP000298416">
    <property type="component" value="Unassembled WGS sequence"/>
</dbReference>
<dbReference type="Pfam" id="PF03735">
    <property type="entry name" value="ENT"/>
    <property type="match status" value="1"/>
</dbReference>
<dbReference type="PROSITE" id="PS51138">
    <property type="entry name" value="ENT"/>
    <property type="match status" value="1"/>
</dbReference>
<dbReference type="InterPro" id="IPR008395">
    <property type="entry name" value="Agenet-like_dom"/>
</dbReference>
<evidence type="ECO:0000313" key="4">
    <source>
        <dbReference type="EMBL" id="KAG6409659.1"/>
    </source>
</evidence>
<organism evidence="4">
    <name type="scientific">Salvia splendens</name>
    <name type="common">Scarlet sage</name>
    <dbReference type="NCBI Taxonomy" id="180675"/>
    <lineage>
        <taxon>Eukaryota</taxon>
        <taxon>Viridiplantae</taxon>
        <taxon>Streptophyta</taxon>
        <taxon>Embryophyta</taxon>
        <taxon>Tracheophyta</taxon>
        <taxon>Spermatophyta</taxon>
        <taxon>Magnoliopsida</taxon>
        <taxon>eudicotyledons</taxon>
        <taxon>Gunneridae</taxon>
        <taxon>Pentapetalae</taxon>
        <taxon>asterids</taxon>
        <taxon>lamiids</taxon>
        <taxon>Lamiales</taxon>
        <taxon>Lamiaceae</taxon>
        <taxon>Nepetoideae</taxon>
        <taxon>Mentheae</taxon>
        <taxon>Salviinae</taxon>
        <taxon>Salvia</taxon>
        <taxon>Salvia subgen. Calosphace</taxon>
        <taxon>core Calosphace</taxon>
    </lineage>
</organism>
<dbReference type="InterPro" id="IPR014002">
    <property type="entry name" value="Agenet_dom_plant"/>
</dbReference>
<dbReference type="SMART" id="SM01191">
    <property type="entry name" value="ENT"/>
    <property type="match status" value="1"/>
</dbReference>
<dbReference type="EMBL" id="PNBA02000010">
    <property type="protein sequence ID" value="KAG6409659.1"/>
    <property type="molecule type" value="Genomic_DNA"/>
</dbReference>
<protein>
    <recommendedName>
        <fullName evidence="3">ENT domain-containing protein</fullName>
    </recommendedName>
</protein>
<dbReference type="PANTHER" id="PTHR31917:SF5">
    <property type="entry name" value="OS02G0204500 PROTEIN"/>
    <property type="match status" value="1"/>
</dbReference>
<dbReference type="PANTHER" id="PTHR31917">
    <property type="entry name" value="AGENET DOMAIN-CONTAINING PROTEIN-RELATED"/>
    <property type="match status" value="1"/>
</dbReference>
<dbReference type="InterPro" id="IPR005491">
    <property type="entry name" value="ENT_dom"/>
</dbReference>
<dbReference type="Pfam" id="PF05641">
    <property type="entry name" value="Agenet"/>
    <property type="match status" value="1"/>
</dbReference>
<feature type="domain" description="ENT" evidence="3">
    <location>
        <begin position="361"/>
        <end position="449"/>
    </location>
</feature>